<name>A0A1F5YSH1_9BACT</name>
<organism evidence="6 7">
    <name type="scientific">Candidatus Glassbacteria bacterium RIFCSPLOWO2_12_FULL_58_11</name>
    <dbReference type="NCBI Taxonomy" id="1817867"/>
    <lineage>
        <taxon>Bacteria</taxon>
        <taxon>Candidatus Glassiibacteriota</taxon>
    </lineage>
</organism>
<gene>
    <name evidence="6" type="ORF">A3F83_04110</name>
</gene>
<dbReference type="Pfam" id="PF25967">
    <property type="entry name" value="RND-MFP_C"/>
    <property type="match status" value="1"/>
</dbReference>
<comment type="caution">
    <text evidence="6">The sequence shown here is derived from an EMBL/GenBank/DDBJ whole genome shotgun (WGS) entry which is preliminary data.</text>
</comment>
<evidence type="ECO:0000256" key="1">
    <source>
        <dbReference type="ARBA" id="ARBA00009477"/>
    </source>
</evidence>
<evidence type="ECO:0000256" key="2">
    <source>
        <dbReference type="SAM" id="SignalP"/>
    </source>
</evidence>
<evidence type="ECO:0000313" key="6">
    <source>
        <dbReference type="EMBL" id="OGG03129.1"/>
    </source>
</evidence>
<dbReference type="InterPro" id="IPR058627">
    <property type="entry name" value="MdtA-like_C"/>
</dbReference>
<evidence type="ECO:0000259" key="3">
    <source>
        <dbReference type="Pfam" id="PF25954"/>
    </source>
</evidence>
<dbReference type="Pfam" id="PF25954">
    <property type="entry name" value="Beta-barrel_RND_2"/>
    <property type="match status" value="1"/>
</dbReference>
<feature type="domain" description="CzcB-like barrel-sandwich hybrid" evidence="5">
    <location>
        <begin position="65"/>
        <end position="192"/>
    </location>
</feature>
<evidence type="ECO:0000313" key="7">
    <source>
        <dbReference type="Proteomes" id="UP000179129"/>
    </source>
</evidence>
<dbReference type="InterPro" id="IPR058647">
    <property type="entry name" value="BSH_CzcB-like"/>
</dbReference>
<sequence length="361" mass="38681">MNAKSVSAIFILSLAVLAFTACDEKSSGSREDSSGTVNARVITVALEELPVYSTAMGTVEAFDKAVLSTRMMGQVRRVNVEEGDRVKAGQILLQLDSRDISSRIEQSKAMLAAAKSQAGNARAYFERIEKLYNEQSATKQALDNARTGFEAAEAQAKAAGEMVAEAESNLAYTNITAPFAGYVTSRTVQAGDLGSPGMPLVTVEMQDSLKVIATVSEQEVSLISPGQMVRVETDLPGLAPLEARVAAVVQAGDPGTRRFKVKLVLPNPGGVIRSGIFTRVLFKTGREQAIAVPEAAVVRRGQLTGVFVLDEQNRTSLRWVRLGRKIEDRIEVLSGLSAGDKVVSGELRLLREGQRVEGVAL</sequence>
<dbReference type="Pfam" id="PF25973">
    <property type="entry name" value="BSH_CzcB"/>
    <property type="match status" value="1"/>
</dbReference>
<dbReference type="Gene3D" id="2.40.420.20">
    <property type="match status" value="1"/>
</dbReference>
<feature type="signal peptide" evidence="2">
    <location>
        <begin position="1"/>
        <end position="20"/>
    </location>
</feature>
<feature type="domain" description="Multidrug resistance protein MdtA-like C-terminal permuted SH3" evidence="4">
    <location>
        <begin position="288"/>
        <end position="347"/>
    </location>
</feature>
<dbReference type="STRING" id="1817867.A3F83_04110"/>
<dbReference type="Gene3D" id="2.40.30.170">
    <property type="match status" value="1"/>
</dbReference>
<evidence type="ECO:0000259" key="5">
    <source>
        <dbReference type="Pfam" id="PF25973"/>
    </source>
</evidence>
<dbReference type="EMBL" id="MFIX01000159">
    <property type="protein sequence ID" value="OGG03129.1"/>
    <property type="molecule type" value="Genomic_DNA"/>
</dbReference>
<dbReference type="GO" id="GO:1990281">
    <property type="term" value="C:efflux pump complex"/>
    <property type="evidence" value="ECO:0007669"/>
    <property type="project" value="TreeGrafter"/>
</dbReference>
<dbReference type="SUPFAM" id="SSF111369">
    <property type="entry name" value="HlyD-like secretion proteins"/>
    <property type="match status" value="1"/>
</dbReference>
<dbReference type="InterPro" id="IPR006143">
    <property type="entry name" value="RND_pump_MFP"/>
</dbReference>
<keyword evidence="2" id="KW-0732">Signal</keyword>
<dbReference type="Gene3D" id="2.40.50.100">
    <property type="match status" value="1"/>
</dbReference>
<dbReference type="PANTHER" id="PTHR30469">
    <property type="entry name" value="MULTIDRUG RESISTANCE PROTEIN MDTA"/>
    <property type="match status" value="1"/>
</dbReference>
<accession>A0A1F5YSH1</accession>
<feature type="chain" id="PRO_5009522642" evidence="2">
    <location>
        <begin position="21"/>
        <end position="361"/>
    </location>
</feature>
<dbReference type="Gene3D" id="1.10.287.470">
    <property type="entry name" value="Helix hairpin bin"/>
    <property type="match status" value="1"/>
</dbReference>
<dbReference type="PROSITE" id="PS51257">
    <property type="entry name" value="PROKAR_LIPOPROTEIN"/>
    <property type="match status" value="1"/>
</dbReference>
<dbReference type="AlphaFoldDB" id="A0A1F5YSH1"/>
<evidence type="ECO:0000259" key="4">
    <source>
        <dbReference type="Pfam" id="PF25967"/>
    </source>
</evidence>
<protein>
    <submittedName>
        <fullName evidence="6">Uncharacterized protein</fullName>
    </submittedName>
</protein>
<feature type="domain" description="CusB-like beta-barrel" evidence="3">
    <location>
        <begin position="211"/>
        <end position="284"/>
    </location>
</feature>
<dbReference type="GO" id="GO:0015562">
    <property type="term" value="F:efflux transmembrane transporter activity"/>
    <property type="evidence" value="ECO:0007669"/>
    <property type="project" value="TreeGrafter"/>
</dbReference>
<dbReference type="Proteomes" id="UP000179129">
    <property type="component" value="Unassembled WGS sequence"/>
</dbReference>
<proteinExistence type="inferred from homology"/>
<comment type="similarity">
    <text evidence="1">Belongs to the membrane fusion protein (MFP) (TC 8.A.1) family.</text>
</comment>
<reference evidence="6 7" key="1">
    <citation type="journal article" date="2016" name="Nat. Commun.">
        <title>Thousands of microbial genomes shed light on interconnected biogeochemical processes in an aquifer system.</title>
        <authorList>
            <person name="Anantharaman K."/>
            <person name="Brown C.T."/>
            <person name="Hug L.A."/>
            <person name="Sharon I."/>
            <person name="Castelle C.J."/>
            <person name="Probst A.J."/>
            <person name="Thomas B.C."/>
            <person name="Singh A."/>
            <person name="Wilkins M.J."/>
            <person name="Karaoz U."/>
            <person name="Brodie E.L."/>
            <person name="Williams K.H."/>
            <person name="Hubbard S.S."/>
            <person name="Banfield J.F."/>
        </authorList>
    </citation>
    <scope>NUCLEOTIDE SEQUENCE [LARGE SCALE GENOMIC DNA]</scope>
</reference>
<dbReference type="PANTHER" id="PTHR30469:SF38">
    <property type="entry name" value="HLYD FAMILY SECRETION PROTEIN"/>
    <property type="match status" value="1"/>
</dbReference>
<dbReference type="NCBIfam" id="TIGR01730">
    <property type="entry name" value="RND_mfp"/>
    <property type="match status" value="1"/>
</dbReference>
<dbReference type="InterPro" id="IPR058792">
    <property type="entry name" value="Beta-barrel_RND_2"/>
</dbReference>